<dbReference type="InterPro" id="IPR050697">
    <property type="entry name" value="Adenylyl/Guanylyl_Cyclase_3/4"/>
</dbReference>
<dbReference type="EMBL" id="BMIQ01000002">
    <property type="protein sequence ID" value="GGE00095.1"/>
    <property type="molecule type" value="Genomic_DNA"/>
</dbReference>
<dbReference type="SUPFAM" id="SSF55073">
    <property type="entry name" value="Nucleotide cyclase"/>
    <property type="match status" value="1"/>
</dbReference>
<dbReference type="InterPro" id="IPR001054">
    <property type="entry name" value="A/G_cyclase"/>
</dbReference>
<organism evidence="2 3">
    <name type="scientific">Aureimonas endophytica</name>
    <dbReference type="NCBI Taxonomy" id="2027858"/>
    <lineage>
        <taxon>Bacteria</taxon>
        <taxon>Pseudomonadati</taxon>
        <taxon>Pseudomonadota</taxon>
        <taxon>Alphaproteobacteria</taxon>
        <taxon>Hyphomicrobiales</taxon>
        <taxon>Aurantimonadaceae</taxon>
        <taxon>Aureimonas</taxon>
    </lineage>
</organism>
<feature type="domain" description="Guanylate cyclase" evidence="1">
    <location>
        <begin position="211"/>
        <end position="342"/>
    </location>
</feature>
<dbReference type="Gene3D" id="3.30.70.1230">
    <property type="entry name" value="Nucleotide cyclase"/>
    <property type="match status" value="1"/>
</dbReference>
<dbReference type="SMART" id="SM00044">
    <property type="entry name" value="CYCc"/>
    <property type="match status" value="1"/>
</dbReference>
<dbReference type="PANTHER" id="PTHR43081:SF11">
    <property type="entry name" value="BLR2264 PROTEIN"/>
    <property type="match status" value="1"/>
</dbReference>
<dbReference type="AlphaFoldDB" id="A0A917E307"/>
<gene>
    <name evidence="2" type="ORF">GCM10011390_18620</name>
</gene>
<name>A0A917E307_9HYPH</name>
<dbReference type="PROSITE" id="PS50125">
    <property type="entry name" value="GUANYLATE_CYCLASE_2"/>
    <property type="match status" value="1"/>
</dbReference>
<dbReference type="PANTHER" id="PTHR43081">
    <property type="entry name" value="ADENYLATE CYCLASE, TERMINAL-DIFFERENTIATION SPECIFIC-RELATED"/>
    <property type="match status" value="1"/>
</dbReference>
<reference evidence="2" key="1">
    <citation type="journal article" date="2014" name="Int. J. Syst. Evol. Microbiol.">
        <title>Complete genome sequence of Corynebacterium casei LMG S-19264T (=DSM 44701T), isolated from a smear-ripened cheese.</title>
        <authorList>
            <consortium name="US DOE Joint Genome Institute (JGI-PGF)"/>
            <person name="Walter F."/>
            <person name="Albersmeier A."/>
            <person name="Kalinowski J."/>
            <person name="Ruckert C."/>
        </authorList>
    </citation>
    <scope>NUCLEOTIDE SEQUENCE</scope>
    <source>
        <strain evidence="2">CGMCC 1.15367</strain>
    </source>
</reference>
<dbReference type="Pfam" id="PF00211">
    <property type="entry name" value="Guanylate_cyc"/>
    <property type="match status" value="1"/>
</dbReference>
<evidence type="ECO:0000313" key="3">
    <source>
        <dbReference type="Proteomes" id="UP000644699"/>
    </source>
</evidence>
<keyword evidence="3" id="KW-1185">Reference proteome</keyword>
<sequence>MGPADELRDWIIDQGLSALSEEAFVAGLAARLAPFLPLTRLSVNVPSLDPNLRGASFVWQRGGAMYTEWAPHGSEGEERMRRSPIQHILQLGLLEKTWCLADEAALEAFPLLGAIAAEGGRHYLVKIIGYPNETQIRGMAFGLATDDAAGFGAAHHGLIDAILPAIGLAVYRIELSRIAREMLRIYVGARTGDRILDGFVHRGEGEAIDAAILFADLKGFTALSERLSPPEIVALLGQRFDLLDRPIAENGGEILKFMGDGLLAVFPLKADPAETREACARALQAARDALAANTALNAEVAEPVALDIALHLGTVFYGNIGAARRLDFTVIGPAVNLASRLEELCDELGRHLVLSRPFAERCGAGAVPLGFFALKGIAEPQEVFGYESPF</sequence>
<dbReference type="CDD" id="cd07302">
    <property type="entry name" value="CHD"/>
    <property type="match status" value="1"/>
</dbReference>
<dbReference type="GO" id="GO:0035556">
    <property type="term" value="P:intracellular signal transduction"/>
    <property type="evidence" value="ECO:0007669"/>
    <property type="project" value="InterPro"/>
</dbReference>
<dbReference type="GO" id="GO:0006171">
    <property type="term" value="P:cAMP biosynthetic process"/>
    <property type="evidence" value="ECO:0007669"/>
    <property type="project" value="TreeGrafter"/>
</dbReference>
<reference evidence="2" key="2">
    <citation type="submission" date="2020-09" db="EMBL/GenBank/DDBJ databases">
        <authorList>
            <person name="Sun Q."/>
            <person name="Zhou Y."/>
        </authorList>
    </citation>
    <scope>NUCLEOTIDE SEQUENCE</scope>
    <source>
        <strain evidence="2">CGMCC 1.15367</strain>
    </source>
</reference>
<dbReference type="InterPro" id="IPR029787">
    <property type="entry name" value="Nucleotide_cyclase"/>
</dbReference>
<protein>
    <submittedName>
        <fullName evidence="2">Adenylate cyclase</fullName>
    </submittedName>
</protein>
<accession>A0A917E307</accession>
<evidence type="ECO:0000259" key="1">
    <source>
        <dbReference type="PROSITE" id="PS50125"/>
    </source>
</evidence>
<comment type="caution">
    <text evidence="2">The sequence shown here is derived from an EMBL/GenBank/DDBJ whole genome shotgun (WGS) entry which is preliminary data.</text>
</comment>
<dbReference type="GO" id="GO:0004016">
    <property type="term" value="F:adenylate cyclase activity"/>
    <property type="evidence" value="ECO:0007669"/>
    <property type="project" value="UniProtKB-ARBA"/>
</dbReference>
<dbReference type="RefSeq" id="WP_188907935.1">
    <property type="nucleotide sequence ID" value="NZ_BMIQ01000002.1"/>
</dbReference>
<dbReference type="Proteomes" id="UP000644699">
    <property type="component" value="Unassembled WGS sequence"/>
</dbReference>
<proteinExistence type="predicted"/>
<evidence type="ECO:0000313" key="2">
    <source>
        <dbReference type="EMBL" id="GGE00095.1"/>
    </source>
</evidence>